<dbReference type="InterPro" id="IPR044613">
    <property type="entry name" value="Nep1/2-like"/>
</dbReference>
<dbReference type="PANTHER" id="PTHR46468">
    <property type="entry name" value="SENTRIN-SPECIFIC PROTEASE 8"/>
    <property type="match status" value="1"/>
</dbReference>
<dbReference type="OrthoDB" id="1939479at2759"/>
<feature type="region of interest" description="Disordered" evidence="5">
    <location>
        <begin position="451"/>
        <end position="542"/>
    </location>
</feature>
<keyword evidence="8" id="KW-1185">Reference proteome</keyword>
<organism evidence="7 8">
    <name type="scientific">Leishmania enriettii</name>
    <dbReference type="NCBI Taxonomy" id="5663"/>
    <lineage>
        <taxon>Eukaryota</taxon>
        <taxon>Discoba</taxon>
        <taxon>Euglenozoa</taxon>
        <taxon>Kinetoplastea</taxon>
        <taxon>Metakinetoplastina</taxon>
        <taxon>Trypanosomatida</taxon>
        <taxon>Trypanosomatidae</taxon>
        <taxon>Leishmaniinae</taxon>
        <taxon>Leishmania</taxon>
    </lineage>
</organism>
<feature type="compositionally biased region" description="Low complexity" evidence="5">
    <location>
        <begin position="502"/>
        <end position="514"/>
    </location>
</feature>
<evidence type="ECO:0000256" key="3">
    <source>
        <dbReference type="ARBA" id="ARBA00022801"/>
    </source>
</evidence>
<dbReference type="Gene3D" id="3.40.395.10">
    <property type="entry name" value="Adenoviral Proteinase, Chain A"/>
    <property type="match status" value="2"/>
</dbReference>
<feature type="region of interest" description="Disordered" evidence="5">
    <location>
        <begin position="1261"/>
        <end position="1284"/>
    </location>
</feature>
<dbReference type="GO" id="GO:0008234">
    <property type="term" value="F:cysteine-type peptidase activity"/>
    <property type="evidence" value="ECO:0007669"/>
    <property type="project" value="UniProtKB-KW"/>
</dbReference>
<dbReference type="InterPro" id="IPR003653">
    <property type="entry name" value="Peptidase_C48_C"/>
</dbReference>
<evidence type="ECO:0000256" key="1">
    <source>
        <dbReference type="ARBA" id="ARBA00005234"/>
    </source>
</evidence>
<dbReference type="SUPFAM" id="SSF54001">
    <property type="entry name" value="Cysteine proteinases"/>
    <property type="match status" value="1"/>
</dbReference>
<keyword evidence="2" id="KW-0645">Protease</keyword>
<feature type="region of interest" description="Disordered" evidence="5">
    <location>
        <begin position="232"/>
        <end position="290"/>
    </location>
</feature>
<dbReference type="KEGG" id="lenr:94171200"/>
<feature type="region of interest" description="Disordered" evidence="5">
    <location>
        <begin position="402"/>
        <end position="431"/>
    </location>
</feature>
<evidence type="ECO:0000259" key="6">
    <source>
        <dbReference type="PROSITE" id="PS50600"/>
    </source>
</evidence>
<feature type="compositionally biased region" description="Basic and acidic residues" evidence="5">
    <location>
        <begin position="516"/>
        <end position="542"/>
    </location>
</feature>
<dbReference type="Pfam" id="PF02902">
    <property type="entry name" value="Peptidase_C48"/>
    <property type="match status" value="2"/>
</dbReference>
<dbReference type="EMBL" id="JAFHKP010000026">
    <property type="protein sequence ID" value="KAG5476790.1"/>
    <property type="molecule type" value="Genomic_DNA"/>
</dbReference>
<proteinExistence type="inferred from homology"/>
<accession>A0A836H397</accession>
<gene>
    <name evidence="7" type="ORF">CUR178_03975</name>
</gene>
<dbReference type="GO" id="GO:0000338">
    <property type="term" value="P:protein deneddylation"/>
    <property type="evidence" value="ECO:0007669"/>
    <property type="project" value="TreeGrafter"/>
</dbReference>
<dbReference type="PANTHER" id="PTHR46468:SF1">
    <property type="entry name" value="SENTRIN-SPECIFIC PROTEASE 8"/>
    <property type="match status" value="1"/>
</dbReference>
<dbReference type="InterPro" id="IPR038765">
    <property type="entry name" value="Papain-like_cys_pep_sf"/>
</dbReference>
<name>A0A836H397_LEIEN</name>
<evidence type="ECO:0000256" key="4">
    <source>
        <dbReference type="ARBA" id="ARBA00022807"/>
    </source>
</evidence>
<feature type="region of interest" description="Disordered" evidence="5">
    <location>
        <begin position="109"/>
        <end position="151"/>
    </location>
</feature>
<feature type="domain" description="Ubiquitin-like protease family profile" evidence="6">
    <location>
        <begin position="1013"/>
        <end position="1349"/>
    </location>
</feature>
<comment type="similarity">
    <text evidence="1">Belongs to the peptidase C48 family.</text>
</comment>
<dbReference type="RefSeq" id="XP_067692256.1">
    <property type="nucleotide sequence ID" value="XM_067835690.1"/>
</dbReference>
<evidence type="ECO:0000256" key="5">
    <source>
        <dbReference type="SAM" id="MobiDB-lite"/>
    </source>
</evidence>
<dbReference type="Proteomes" id="UP000674179">
    <property type="component" value="Chromosome 26"/>
</dbReference>
<evidence type="ECO:0000256" key="2">
    <source>
        <dbReference type="ARBA" id="ARBA00022670"/>
    </source>
</evidence>
<feature type="compositionally biased region" description="Basic residues" evidence="5">
    <location>
        <begin position="14"/>
        <end position="28"/>
    </location>
</feature>
<reference evidence="7 8" key="1">
    <citation type="submission" date="2021-02" db="EMBL/GenBank/DDBJ databases">
        <title>Leishmania (Mundinia) enrietti genome sequencing and assembly.</title>
        <authorList>
            <person name="Almutairi H."/>
            <person name="Gatherer D."/>
        </authorList>
    </citation>
    <scope>NUCLEOTIDE SEQUENCE [LARGE SCALE GENOMIC DNA]</scope>
    <source>
        <strain evidence="7">CUR178</strain>
    </source>
</reference>
<feature type="compositionally biased region" description="Low complexity" evidence="5">
    <location>
        <begin position="29"/>
        <end position="39"/>
    </location>
</feature>
<evidence type="ECO:0000313" key="8">
    <source>
        <dbReference type="Proteomes" id="UP000674179"/>
    </source>
</evidence>
<dbReference type="GO" id="GO:0019784">
    <property type="term" value="F:deNEDDylase activity"/>
    <property type="evidence" value="ECO:0007669"/>
    <property type="project" value="InterPro"/>
</dbReference>
<dbReference type="GO" id="GO:0006508">
    <property type="term" value="P:proteolysis"/>
    <property type="evidence" value="ECO:0007669"/>
    <property type="project" value="UniProtKB-KW"/>
</dbReference>
<keyword evidence="3" id="KW-0378">Hydrolase</keyword>
<protein>
    <recommendedName>
        <fullName evidence="6">Ubiquitin-like protease family profile domain-containing protein</fullName>
    </recommendedName>
</protein>
<keyword evidence="4" id="KW-0788">Thiol protease</keyword>
<feature type="region of interest" description="Disordered" evidence="5">
    <location>
        <begin position="1"/>
        <end position="47"/>
    </location>
</feature>
<evidence type="ECO:0000313" key="7">
    <source>
        <dbReference type="EMBL" id="KAG5476790.1"/>
    </source>
</evidence>
<dbReference type="GeneID" id="94171200"/>
<dbReference type="PROSITE" id="PS50600">
    <property type="entry name" value="ULP_PROTEASE"/>
    <property type="match status" value="1"/>
</dbReference>
<sequence>MRCGIHVTVDKPHTYRHRHAHTHTHTHTHTQTETQGQRQGESEAAHASVPLRTSMISQLSALHHCAAEASSFSVAATANTATEPHPPSRDQKGDLRKSFAPCLSTWASSTTADTPLHDPAAQPGPVTRQPIAVGRPARSPTVRPPPHAVPLGHLHGRCSHLCLASHASMAASGETTAVGIQGSATTSLASAHTSGMATTHSSTPPPYALVMDSLVRRYRAEEARLIQWRQGGGCFRTSAPPRQGGAQLRRRPGGTVEEEGLAHAGSRGSAGDDLSGQRGRRTDSGPRGALPSMVQRLALVQGVQAWWRRRVQPRLAGKASKRVYRVTLPTSAAVVGDVETLRFSRATDAPVPLSPAAESVSSWSWMGRAGGRLLGRLSHSLSLSSERGKSIVLEMLQPADATQARGAQRGGHDDTADDSVEEHQRAPGTEMTELTAEAVSAGVVAPALSLSCSGSGAAPTPSRDKALQRATAGGGGLADWLQPGDDEQGAKGGLYSPTFTASTCSSRSGSVSGGEEAIHRAEASGAADHRPERGRTGRHEEDGSFTFSWSRALRMDHLCDAAASSSDDAEVVCGGAPRLLERSRVRLKRWLCRRRRRRGAKHSLRGAGAWLKSAAVDAEPLDAPSDVRYSTAASPRSSATFELHRRAAQASASAWEAAVPRIQAGLGGNDSTLWDGRVALAASAAAERPIRAPILEQLRAAMAAGTAGWNVQQGGLAEMKTVSEVPLSNGEAVVLSPAAQRRHGHAKDLARLTESLIMLTQFTGRATAGAGIGIHAHRARSPEDMKSAPSMIVGQEPTATAALSHASPGRATICALPAWSPFRAHALSIFSAGQHRRSYHGGSRNFRDAEPRARIGKSDAHAEAEVAVDGFRSLLTDAIHAPHNVAVRAVYEAIMSEVCTAFVRRDVENAIDVSRSAANRALAQWIERQLIAELTQPRAREKQVTVEERKAAALSAATLQPLVFTGVTQHIRSGVPVSLEHLRLDDFDRHVLESVKARGASDAIAVKFDTGGYDISYRQLSSLSSKSWLNDQVINNYLQLLCVEAEGAASASLPAAQRRHRIASLGTHFYTKAESDLRRCSRGSIDHAHCPPQLDPGSATFRWLRNRQHLLEPYNPSDPRSVRVVLAPVNIEAQHWALAVFYCADNRWVLYDSMSRSGIARQRGAMILMHLSHVWRECQRHFGVVRTQGMPTAEHLEPSAAPQLSPLVSACVVAAPYVPFTDTLVAKGRSTAVSPLDSLEPHGSLDQLYRAAKRMRHEEKAFAEEAAQRPPQATSDAGRTDGGVNTVRITDAAPVPRSPPLPLTTATTIPAGQLSDTEVEWFTGGFDHIPQQMNGNDCGVFVCQAAWCVAQGVAVSFAQSDVTRLREVILLELFNKRLLRRYPTANTSSSAGV</sequence>
<comment type="caution">
    <text evidence="7">The sequence shown here is derived from an EMBL/GenBank/DDBJ whole genome shotgun (WGS) entry which is preliminary data.</text>
</comment>